<dbReference type="InterPro" id="IPR000210">
    <property type="entry name" value="BTB/POZ_dom"/>
</dbReference>
<evidence type="ECO:0000256" key="2">
    <source>
        <dbReference type="ARBA" id="ARBA00022490"/>
    </source>
</evidence>
<evidence type="ECO:0000256" key="3">
    <source>
        <dbReference type="SAM" id="MobiDB-lite"/>
    </source>
</evidence>
<sequence length="476" mass="53486">MSLHGASGGCDRSRDRRRSSDRSRDSSHEREGQLTPCIRNVTSPTRQHNSDRERDGGPSSRPSSPRPQRVSPSGSSSSGVVSSRNSSLSSTEGTFKSLGVGEMVFVYENPKEGGASATVGNRNIRTSERVTLIVDNTRFVVDPSIFTAQPNTMLGRMFGSGREHNFTRPNEKGEYEVAEGISSTVFRAILDYYKSGIIRCPDGISIPELREACDYLCISFDYSTIKCRDLSALMHELSNDGARRQFEFYLEEMVLPLMVASAQSGERECHIVVLTDDDVVDWDEEYPPQMGEEYSQSEYTLIQNTDSHISADTEHQYMINKVVFVLLFAVIYSTKLYRFFKYIENRDVAKSVLKDRGLKKIRLGIEGYPTYKEKVKKRPGGRPEVIYNYVQRPFIRMSWEKEEGKSRHVDFQCVKSKSITNLAAAAADIPQDQLVVMHPGPQVDELDILPNQPPSGNHYSNNYSNEPDPDAPSPAV</sequence>
<dbReference type="GO" id="GO:0005737">
    <property type="term" value="C:cytoplasm"/>
    <property type="evidence" value="ECO:0007669"/>
    <property type="project" value="UniProtKB-SubCell"/>
</dbReference>
<reference evidence="5" key="2">
    <citation type="submission" date="2025-09" db="UniProtKB">
        <authorList>
            <consortium name="Ensembl"/>
        </authorList>
    </citation>
    <scope>IDENTIFICATION</scope>
</reference>
<dbReference type="SMART" id="SM00225">
    <property type="entry name" value="BTB"/>
    <property type="match status" value="1"/>
</dbReference>
<keyword evidence="6" id="KW-1185">Reference proteome</keyword>
<organism evidence="5 6">
    <name type="scientific">Seriola dumerili</name>
    <name type="common">Greater amberjack</name>
    <name type="synonym">Caranx dumerili</name>
    <dbReference type="NCBI Taxonomy" id="41447"/>
    <lineage>
        <taxon>Eukaryota</taxon>
        <taxon>Metazoa</taxon>
        <taxon>Chordata</taxon>
        <taxon>Craniata</taxon>
        <taxon>Vertebrata</taxon>
        <taxon>Euteleostomi</taxon>
        <taxon>Actinopterygii</taxon>
        <taxon>Neopterygii</taxon>
        <taxon>Teleostei</taxon>
        <taxon>Neoteleostei</taxon>
        <taxon>Acanthomorphata</taxon>
        <taxon>Carangaria</taxon>
        <taxon>Carangiformes</taxon>
        <taxon>Carangidae</taxon>
        <taxon>Seriola</taxon>
    </lineage>
</organism>
<name>A0A3B4VPI7_SERDU</name>
<dbReference type="Ensembl" id="ENSSDUT00000033005.1">
    <property type="protein sequence ID" value="ENSSDUP00000032449.1"/>
    <property type="gene ID" value="ENSSDUG00000023309.1"/>
</dbReference>
<dbReference type="AlphaFoldDB" id="A0A3B4VPI7"/>
<dbReference type="SUPFAM" id="SSF54695">
    <property type="entry name" value="POZ domain"/>
    <property type="match status" value="1"/>
</dbReference>
<dbReference type="InterPro" id="IPR039885">
    <property type="entry name" value="BTBD10/KCTD20_BTB/POZ"/>
</dbReference>
<evidence type="ECO:0000313" key="5">
    <source>
        <dbReference type="Ensembl" id="ENSSDUP00000032449.1"/>
    </source>
</evidence>
<dbReference type="Gene3D" id="3.30.710.10">
    <property type="entry name" value="Potassium Channel Kv1.1, Chain A"/>
    <property type="match status" value="1"/>
</dbReference>
<feature type="domain" description="BTB" evidence="4">
    <location>
        <begin position="128"/>
        <end position="233"/>
    </location>
</feature>
<dbReference type="InterPro" id="IPR039886">
    <property type="entry name" value="BTBD10/KCTD20"/>
</dbReference>
<dbReference type="GeneTree" id="ENSGT00390000007975"/>
<feature type="region of interest" description="Disordered" evidence="3">
    <location>
        <begin position="443"/>
        <end position="476"/>
    </location>
</feature>
<dbReference type="PANTHER" id="PTHR21637">
    <property type="entry name" value="BTB/POZ DOMAIN-CONTAINING PROTEIN 10-RELATED"/>
    <property type="match status" value="1"/>
</dbReference>
<dbReference type="Proteomes" id="UP000261420">
    <property type="component" value="Unplaced"/>
</dbReference>
<evidence type="ECO:0000259" key="4">
    <source>
        <dbReference type="SMART" id="SM00225"/>
    </source>
</evidence>
<reference evidence="5" key="1">
    <citation type="submission" date="2025-08" db="UniProtKB">
        <authorList>
            <consortium name="Ensembl"/>
        </authorList>
    </citation>
    <scope>IDENTIFICATION</scope>
</reference>
<dbReference type="FunFam" id="3.30.710.10:FF:000017">
    <property type="entry name" value="BTB/POZ domain-containing protein 10 isoform X1"/>
    <property type="match status" value="1"/>
</dbReference>
<comment type="subcellular location">
    <subcellularLocation>
        <location evidence="1">Cytoplasm</location>
    </subcellularLocation>
</comment>
<feature type="compositionally biased region" description="Low complexity" evidence="3">
    <location>
        <begin position="57"/>
        <end position="90"/>
    </location>
</feature>
<evidence type="ECO:0000256" key="1">
    <source>
        <dbReference type="ARBA" id="ARBA00004496"/>
    </source>
</evidence>
<dbReference type="PANTHER" id="PTHR21637:SF5">
    <property type="entry name" value="BTB_POZ DOMAIN-CONTAINING PROTEIN 10"/>
    <property type="match status" value="1"/>
</dbReference>
<dbReference type="OMA" id="HNSERDG"/>
<dbReference type="GO" id="GO:0042327">
    <property type="term" value="P:positive regulation of phosphorylation"/>
    <property type="evidence" value="ECO:0007669"/>
    <property type="project" value="TreeGrafter"/>
</dbReference>
<feature type="region of interest" description="Disordered" evidence="3">
    <location>
        <begin position="1"/>
        <end position="94"/>
    </location>
</feature>
<keyword evidence="2" id="KW-0963">Cytoplasm</keyword>
<dbReference type="InterPro" id="IPR011333">
    <property type="entry name" value="SKP1/BTB/POZ_sf"/>
</dbReference>
<feature type="compositionally biased region" description="Basic and acidic residues" evidence="3">
    <location>
        <begin position="11"/>
        <end position="32"/>
    </location>
</feature>
<feature type="compositionally biased region" description="Polar residues" evidence="3">
    <location>
        <begin position="454"/>
        <end position="465"/>
    </location>
</feature>
<dbReference type="CDD" id="cd18385">
    <property type="entry name" value="BTB_POZ_BTBD10_GMRP1"/>
    <property type="match status" value="1"/>
</dbReference>
<accession>A0A3B4VPI7</accession>
<dbReference type="STRING" id="41447.ENSSDUP00000032449"/>
<protein>
    <submittedName>
        <fullName evidence="5">BTB domain containing 10</fullName>
    </submittedName>
</protein>
<dbReference type="Pfam" id="PF16017">
    <property type="entry name" value="BTB_3"/>
    <property type="match status" value="1"/>
</dbReference>
<evidence type="ECO:0000313" key="6">
    <source>
        <dbReference type="Proteomes" id="UP000261420"/>
    </source>
</evidence>
<proteinExistence type="predicted"/>